<proteinExistence type="predicted"/>
<reference evidence="1" key="1">
    <citation type="submission" date="2016-05" db="EMBL/GenBank/DDBJ databases">
        <title>Complete sequence and organization of pFR260, the Bacillus thuringiensis INTA Fr7-4 plasmid harbouring the insecticidal genes.</title>
        <authorList>
            <person name="Navas L.E."/>
            <person name="Amadio A.F."/>
            <person name="Ortiz E.M."/>
            <person name="Sauka D.H."/>
            <person name="Benintende G.B."/>
            <person name="Zandomeni R.O."/>
            <person name="Berretta M.F."/>
        </authorList>
    </citation>
    <scope>NUCLEOTIDE SEQUENCE</scope>
    <source>
        <strain evidence="1">INTA Fr7-4</strain>
        <plasmid evidence="1">pFR260</plasmid>
    </source>
</reference>
<protein>
    <submittedName>
        <fullName evidence="1">Uncharacterized protein</fullName>
    </submittedName>
</protein>
<sequence>MSYTVTDFSKQQNIQQIKFHKVNDLDNTVMESFSTFLDANTYMKKTDFLG</sequence>
<keyword evidence="1" id="KW-0614">Plasmid</keyword>
<dbReference type="RefSeq" id="WP_172688954.1">
    <property type="nucleotide sequence ID" value="NZ_KX258624.1"/>
</dbReference>
<geneLocation type="plasmid" evidence="1">
    <name>pFR260</name>
</geneLocation>
<dbReference type="EMBL" id="KX258624">
    <property type="protein sequence ID" value="AOB42304.1"/>
    <property type="molecule type" value="Genomic_DNA"/>
</dbReference>
<organism evidence="1">
    <name type="scientific">Bacillus thuringiensis</name>
    <dbReference type="NCBI Taxonomy" id="1428"/>
    <lineage>
        <taxon>Bacteria</taxon>
        <taxon>Bacillati</taxon>
        <taxon>Bacillota</taxon>
        <taxon>Bacilli</taxon>
        <taxon>Bacillales</taxon>
        <taxon>Bacillaceae</taxon>
        <taxon>Bacillus</taxon>
        <taxon>Bacillus cereus group</taxon>
    </lineage>
</organism>
<accession>A0A1B2RCP8</accession>
<evidence type="ECO:0000313" key="1">
    <source>
        <dbReference type="EMBL" id="AOB42304.1"/>
    </source>
</evidence>
<dbReference type="AlphaFoldDB" id="A0A1B2RCP8"/>
<gene>
    <name evidence="1" type="ORF">pFR260_207c</name>
</gene>
<name>A0A1B2RCP8_BACTU</name>